<keyword evidence="1" id="KW-1133">Transmembrane helix</keyword>
<keyword evidence="3" id="KW-1185">Reference proteome</keyword>
<proteinExistence type="predicted"/>
<name>A0ABQ5KR77_9EUKA</name>
<feature type="transmembrane region" description="Helical" evidence="1">
    <location>
        <begin position="710"/>
        <end position="727"/>
    </location>
</feature>
<dbReference type="EMBL" id="BQXS01010893">
    <property type="protein sequence ID" value="GKT34968.1"/>
    <property type="molecule type" value="Genomic_DNA"/>
</dbReference>
<feature type="transmembrane region" description="Helical" evidence="1">
    <location>
        <begin position="410"/>
        <end position="428"/>
    </location>
</feature>
<dbReference type="Proteomes" id="UP001057375">
    <property type="component" value="Unassembled WGS sequence"/>
</dbReference>
<feature type="transmembrane region" description="Helical" evidence="1">
    <location>
        <begin position="685"/>
        <end position="704"/>
    </location>
</feature>
<feature type="transmembrane region" description="Helical" evidence="1">
    <location>
        <begin position="608"/>
        <end position="636"/>
    </location>
</feature>
<evidence type="ECO:0000313" key="3">
    <source>
        <dbReference type="Proteomes" id="UP001057375"/>
    </source>
</evidence>
<feature type="transmembrane region" description="Helical" evidence="1">
    <location>
        <begin position="150"/>
        <end position="169"/>
    </location>
</feature>
<sequence>MCSSILIHPSFSCTCGAYYCAYCRKMVYDHVYTGCLKCKSSSILKEIPQNHLSSSSLSCSCSLCKKHLPCLKYSNHLENMHEICPYKQRHRVPSFSSDSTEFRPASSLGILDITPYLHRIHSKYLSLEEIITQETVDYDNNLRGHLMYRFIAPLFLIQSIIFLLAYLSAPYVASKMFINSWMVFLFIFICVIIFPSLWVLVVFLGSVKHFGGKYRSNDNGPENFLKIDKFWMVLFDKMKLSSSNPIVFSLRQVSSRIKIFILGILLAIDRKNYIIPEFYKLILDREKVCVTYRNRQKMGGFPKDSSLTYGQQKYDHFDEGSVGHHILTCVVVFIVFNFIFVAICFYGDMQGYGIFGNIYRSSLHMSAMFLHMFLVCMALRFSDFIKGEYGGNIQLIAQISPSLLRRVKGLFGLMIPAMFLFGFIFHTYDGFEASNIIHDFGVRNTISMNQLKSSSKCQIFNNNHPLDFVSLVTQNDSSFTDSYYEEFEYYETAVFDNVVKLPQPESENEFQSTIHVDEYGDENSVWRCPVSFWDKAVQYYTDQNIVGSNNRSKYSEINPLFADIHPVWKEVISSKIKLENIQTVYNELENNSNSKALIQVFSFNSKKYGWFVSGVVSFLMWFLLLVLIIGGILTIGEQVKLRLGRRIWGKPFGVIKLVQMIWNEHAGKIYQSIPPPFTPSTHADIVIMLAFSILLLFLQLPVLLVGLINLLGPVVLISLLIALAYKIK</sequence>
<comment type="caution">
    <text evidence="2">The sequence shown here is derived from an EMBL/GenBank/DDBJ whole genome shotgun (WGS) entry which is preliminary data.</text>
</comment>
<keyword evidence="1" id="KW-0812">Transmembrane</keyword>
<evidence type="ECO:0000313" key="2">
    <source>
        <dbReference type="EMBL" id="GKT34968.1"/>
    </source>
</evidence>
<organism evidence="2 3">
    <name type="scientific">Aduncisulcus paluster</name>
    <dbReference type="NCBI Taxonomy" id="2918883"/>
    <lineage>
        <taxon>Eukaryota</taxon>
        <taxon>Metamonada</taxon>
        <taxon>Carpediemonas-like organisms</taxon>
        <taxon>Aduncisulcus</taxon>
    </lineage>
</organism>
<protein>
    <submittedName>
        <fullName evidence="2">Uncharacterized protein</fullName>
    </submittedName>
</protein>
<accession>A0ABQ5KR77</accession>
<feature type="transmembrane region" description="Helical" evidence="1">
    <location>
        <begin position="181"/>
        <end position="205"/>
    </location>
</feature>
<feature type="transmembrane region" description="Helical" evidence="1">
    <location>
        <begin position="358"/>
        <end position="379"/>
    </location>
</feature>
<reference evidence="2" key="1">
    <citation type="submission" date="2022-03" db="EMBL/GenBank/DDBJ databases">
        <title>Draft genome sequence of Aduncisulcus paluster, a free-living microaerophilic Fornicata.</title>
        <authorList>
            <person name="Yuyama I."/>
            <person name="Kume K."/>
            <person name="Tamura T."/>
            <person name="Inagaki Y."/>
            <person name="Hashimoto T."/>
        </authorList>
    </citation>
    <scope>NUCLEOTIDE SEQUENCE</scope>
    <source>
        <strain evidence="2">NY0171</strain>
    </source>
</reference>
<feature type="transmembrane region" description="Helical" evidence="1">
    <location>
        <begin position="326"/>
        <end position="346"/>
    </location>
</feature>
<gene>
    <name evidence="2" type="ORF">ADUPG1_008225</name>
</gene>
<keyword evidence="1" id="KW-0472">Membrane</keyword>
<evidence type="ECO:0000256" key="1">
    <source>
        <dbReference type="SAM" id="Phobius"/>
    </source>
</evidence>